<comment type="caution">
    <text evidence="3">The sequence shown here is derived from an EMBL/GenBank/DDBJ whole genome shotgun (WGS) entry which is preliminary data.</text>
</comment>
<keyword evidence="3" id="KW-0695">RNA-directed DNA polymerase</keyword>
<dbReference type="Pfam" id="PF00078">
    <property type="entry name" value="RVT_1"/>
    <property type="match status" value="1"/>
</dbReference>
<keyword evidence="4" id="KW-1185">Reference proteome</keyword>
<evidence type="ECO:0000313" key="5">
    <source>
        <dbReference type="Proteomes" id="UP000199686"/>
    </source>
</evidence>
<proteinExistence type="predicted"/>
<dbReference type="InterPro" id="IPR003545">
    <property type="entry name" value="Telomerase_RT"/>
</dbReference>
<name>A0AB38BGM7_9LACT</name>
<dbReference type="PROSITE" id="PS50878">
    <property type="entry name" value="RT_POL"/>
    <property type="match status" value="1"/>
</dbReference>
<evidence type="ECO:0000259" key="1">
    <source>
        <dbReference type="PROSITE" id="PS50878"/>
    </source>
</evidence>
<dbReference type="Proteomes" id="UP000199686">
    <property type="component" value="Unassembled WGS sequence"/>
</dbReference>
<dbReference type="GO" id="GO:0003720">
    <property type="term" value="F:telomerase activity"/>
    <property type="evidence" value="ECO:0007669"/>
    <property type="project" value="InterPro"/>
</dbReference>
<keyword evidence="3" id="KW-0808">Transferase</keyword>
<dbReference type="PRINTS" id="PR01365">
    <property type="entry name" value="TELOMERASERT"/>
</dbReference>
<dbReference type="InterPro" id="IPR043502">
    <property type="entry name" value="DNA/RNA_pol_sf"/>
</dbReference>
<dbReference type="RefSeq" id="WP_086988765.1">
    <property type="nucleotide sequence ID" value="NZ_FJMZ01000010.1"/>
</dbReference>
<feature type="domain" description="Reverse transcriptase" evidence="1">
    <location>
        <begin position="1"/>
        <end position="342"/>
    </location>
</feature>
<protein>
    <submittedName>
        <fullName evidence="3">Reverse transcriptase (RNA-dependent DNA polymerase)</fullName>
    </submittedName>
    <submittedName>
        <fullName evidence="2">Telomerase reverse transcriptase</fullName>
    </submittedName>
</protein>
<dbReference type="AlphaFoldDB" id="A0AB38BGM7"/>
<dbReference type="PANTHER" id="PTHR34047:SF8">
    <property type="entry name" value="PROTEIN YKFC"/>
    <property type="match status" value="1"/>
</dbReference>
<dbReference type="GO" id="GO:0003677">
    <property type="term" value="F:DNA binding"/>
    <property type="evidence" value="ECO:0007669"/>
    <property type="project" value="InterPro"/>
</dbReference>
<dbReference type="PANTHER" id="PTHR34047">
    <property type="entry name" value="NUCLEAR INTRON MATURASE 1, MITOCHONDRIAL-RELATED"/>
    <property type="match status" value="1"/>
</dbReference>
<dbReference type="Proteomes" id="UP000195947">
    <property type="component" value="Unassembled WGS sequence"/>
</dbReference>
<dbReference type="InterPro" id="IPR000477">
    <property type="entry name" value="RT_dom"/>
</dbReference>
<accession>A0AB38BGM7</accession>
<dbReference type="SUPFAM" id="SSF56672">
    <property type="entry name" value="DNA/RNA polymerases"/>
    <property type="match status" value="1"/>
</dbReference>
<dbReference type="EMBL" id="FOQC01000008">
    <property type="protein sequence ID" value="SFH67285.1"/>
    <property type="molecule type" value="Genomic_DNA"/>
</dbReference>
<reference evidence="3 5" key="2">
    <citation type="submission" date="2016-10" db="EMBL/GenBank/DDBJ databases">
        <authorList>
            <person name="Varghese N."/>
            <person name="Submissions S."/>
        </authorList>
    </citation>
    <scope>NUCLEOTIDE SEQUENCE [LARGE SCALE GENOMIC DNA]</scope>
    <source>
        <strain evidence="3 5">DSM 2094</strain>
    </source>
</reference>
<sequence length="448" mass="53264">MLDSTKYRSKRYLHFDHRVKIEKIESYVTDPKRIAVHSFLPFIHYVTSFDKNIGCKNPEMNNRPIKTKNRDIMYAGHLDNYIYKYYAETLNDNYNEWVLVHEVDECSTAYRNNKKGKSNIDFAAEIINRISYLEEAYILVGDFTNFFDNIDHRIMKKNLLRIHQKQKLSSDWFNVYKSVTKYGYYEKDLLIKIFGTDKEIRNAKKASYFPQMKDFRNFQRKHSISKNEQKYGIPQGTAISAVFANVYSIEFDVCMKNLADQHLGMYRRYSDDFILVIPKKQISGVVSQTQIEAIEKRVRALAEEYKIEIQETKTGLFDYSENRITNLKEKKVSHIDYLGFVFDGKRVRMRGKSPYKFYRKAYKLIDSSKKVRERKNIQELPYRKMIYSLYTDLGINRGDFGNFIAYAQRAQDTFDQLSPNTENLMMQQIKNRKKNLEKRLGIKIHTQV</sequence>
<evidence type="ECO:0000313" key="2">
    <source>
        <dbReference type="EMBL" id="SBO15686.1"/>
    </source>
</evidence>
<organism evidence="3 5">
    <name type="scientific">Trichococcus flocculiformis</name>
    <dbReference type="NCBI Taxonomy" id="82803"/>
    <lineage>
        <taxon>Bacteria</taxon>
        <taxon>Bacillati</taxon>
        <taxon>Bacillota</taxon>
        <taxon>Bacilli</taxon>
        <taxon>Lactobacillales</taxon>
        <taxon>Carnobacteriaceae</taxon>
        <taxon>Trichococcus</taxon>
    </lineage>
</organism>
<dbReference type="GO" id="GO:0000723">
    <property type="term" value="P:telomere maintenance"/>
    <property type="evidence" value="ECO:0007669"/>
    <property type="project" value="InterPro"/>
</dbReference>
<gene>
    <name evidence="3" type="ORF">SAMN04488507_100840</name>
    <name evidence="2" type="ORF">TFLO_1247</name>
</gene>
<dbReference type="EMBL" id="FJMZ01000010">
    <property type="protein sequence ID" value="SBO15686.1"/>
    <property type="molecule type" value="Genomic_DNA"/>
</dbReference>
<evidence type="ECO:0000313" key="4">
    <source>
        <dbReference type="Proteomes" id="UP000195947"/>
    </source>
</evidence>
<reference evidence="2 4" key="1">
    <citation type="submission" date="2016-02" db="EMBL/GenBank/DDBJ databases">
        <authorList>
            <person name="Strepis N."/>
        </authorList>
    </citation>
    <scope>NUCLEOTIDE SEQUENCE [LARGE SCALE GENOMIC DNA]</scope>
    <source>
        <strain evidence="2">Trichococcus flocculiformis</strain>
    </source>
</reference>
<keyword evidence="3" id="KW-0548">Nucleotidyltransferase</keyword>
<evidence type="ECO:0000313" key="3">
    <source>
        <dbReference type="EMBL" id="SFH67285.1"/>
    </source>
</evidence>
<dbReference type="InterPro" id="IPR051083">
    <property type="entry name" value="GrpII_Intron_Splice-Mob/Def"/>
</dbReference>